<name>A0A8X6U2Q5_NEPPI</name>
<gene>
    <name evidence="1" type="ORF">NPIL_196981</name>
</gene>
<dbReference type="EMBL" id="BMAW01117270">
    <property type="protein sequence ID" value="GFT74292.1"/>
    <property type="molecule type" value="Genomic_DNA"/>
</dbReference>
<sequence>MHVEFSIWVIKLPLSDLRSTPGQFLRKRMQTGHLKKEAQRNRNRVCRDNKVGNFCGRMLSLLCSKWGGGTRAPDTSLLSCPEECRWLAASCTPLYEREIIFFMRFLACREHQWNKLSLWVCCGAEGGGAQELFLDTV</sequence>
<comment type="caution">
    <text evidence="1">The sequence shown here is derived from an EMBL/GenBank/DDBJ whole genome shotgun (WGS) entry which is preliminary data.</text>
</comment>
<dbReference type="AlphaFoldDB" id="A0A8X6U2Q5"/>
<keyword evidence="2" id="KW-1185">Reference proteome</keyword>
<proteinExistence type="predicted"/>
<dbReference type="Proteomes" id="UP000887013">
    <property type="component" value="Unassembled WGS sequence"/>
</dbReference>
<evidence type="ECO:0000313" key="1">
    <source>
        <dbReference type="EMBL" id="GFT74292.1"/>
    </source>
</evidence>
<reference evidence="1" key="1">
    <citation type="submission" date="2020-08" db="EMBL/GenBank/DDBJ databases">
        <title>Multicomponent nature underlies the extraordinary mechanical properties of spider dragline silk.</title>
        <authorList>
            <person name="Kono N."/>
            <person name="Nakamura H."/>
            <person name="Mori M."/>
            <person name="Yoshida Y."/>
            <person name="Ohtoshi R."/>
            <person name="Malay A.D."/>
            <person name="Moran D.A.P."/>
            <person name="Tomita M."/>
            <person name="Numata K."/>
            <person name="Arakawa K."/>
        </authorList>
    </citation>
    <scope>NUCLEOTIDE SEQUENCE</scope>
</reference>
<organism evidence="1 2">
    <name type="scientific">Nephila pilipes</name>
    <name type="common">Giant wood spider</name>
    <name type="synonym">Nephila maculata</name>
    <dbReference type="NCBI Taxonomy" id="299642"/>
    <lineage>
        <taxon>Eukaryota</taxon>
        <taxon>Metazoa</taxon>
        <taxon>Ecdysozoa</taxon>
        <taxon>Arthropoda</taxon>
        <taxon>Chelicerata</taxon>
        <taxon>Arachnida</taxon>
        <taxon>Araneae</taxon>
        <taxon>Araneomorphae</taxon>
        <taxon>Entelegynae</taxon>
        <taxon>Araneoidea</taxon>
        <taxon>Nephilidae</taxon>
        <taxon>Nephila</taxon>
    </lineage>
</organism>
<evidence type="ECO:0000313" key="2">
    <source>
        <dbReference type="Proteomes" id="UP000887013"/>
    </source>
</evidence>
<accession>A0A8X6U2Q5</accession>
<protein>
    <submittedName>
        <fullName evidence="1">Uncharacterized protein</fullName>
    </submittedName>
</protein>